<dbReference type="PANTHER" id="PTHR11439">
    <property type="entry name" value="GAG-POL-RELATED RETROTRANSPOSON"/>
    <property type="match status" value="1"/>
</dbReference>
<dbReference type="Pfam" id="PF07727">
    <property type="entry name" value="RVT_2"/>
    <property type="match status" value="1"/>
</dbReference>
<evidence type="ECO:0000259" key="1">
    <source>
        <dbReference type="Pfam" id="PF07727"/>
    </source>
</evidence>
<evidence type="ECO:0000313" key="2">
    <source>
        <dbReference type="EMBL" id="CAA6674892.1"/>
    </source>
</evidence>
<organism evidence="2 3">
    <name type="scientific">Spirodela intermedia</name>
    <name type="common">Intermediate duckweed</name>
    <dbReference type="NCBI Taxonomy" id="51605"/>
    <lineage>
        <taxon>Eukaryota</taxon>
        <taxon>Viridiplantae</taxon>
        <taxon>Streptophyta</taxon>
        <taxon>Embryophyta</taxon>
        <taxon>Tracheophyta</taxon>
        <taxon>Spermatophyta</taxon>
        <taxon>Magnoliopsida</taxon>
        <taxon>Liliopsida</taxon>
        <taxon>Araceae</taxon>
        <taxon>Lemnoideae</taxon>
        <taxon>Spirodela</taxon>
    </lineage>
</organism>
<sequence length="138" mass="15491">MADAFKMSDLGLLRYYLDIEVRQSMRGTSISQGAYVAKILERSGMVGCNPYQVLMATRLKLSKMSTEPLVDATAYRSIVGSLRYLVNTRLDLTFAVGYVSRFLEEPRKDHLAVVKQILRYVAGTKTGVSCMKGKRKQV</sequence>
<keyword evidence="3" id="KW-1185">Reference proteome</keyword>
<proteinExistence type="predicted"/>
<name>A0ABN7EC40_SPIIN</name>
<dbReference type="InterPro" id="IPR013103">
    <property type="entry name" value="RVT_2"/>
</dbReference>
<reference evidence="3" key="1">
    <citation type="journal article" date="2020" name="Sci. Rep.">
        <title>Chromosome-scale genome assembly for the duckweed Spirodela intermedia, integrating cytogenetic maps, PacBio and Oxford Nanopore libraries.</title>
        <authorList>
            <person name="Hoang P.T.N."/>
            <person name="Fiebig A."/>
            <person name="Novak P."/>
            <person name="Macas J."/>
            <person name="Cao H.X."/>
            <person name="Stepanenko A."/>
            <person name="Chen G."/>
            <person name="Borisjuk N."/>
            <person name="Scholz U."/>
            <person name="Schubert I."/>
        </authorList>
    </citation>
    <scope>NUCLEOTIDE SEQUENCE [LARGE SCALE GENOMIC DNA]</scope>
</reference>
<dbReference type="EMBL" id="CACRZD030000170">
    <property type="protein sequence ID" value="CAA6674892.1"/>
    <property type="molecule type" value="Genomic_DNA"/>
</dbReference>
<feature type="domain" description="Reverse transcriptase Ty1/copia-type" evidence="1">
    <location>
        <begin position="1"/>
        <end position="53"/>
    </location>
</feature>
<gene>
    <name evidence="2" type="ORF">SI7747_UN021250</name>
</gene>
<dbReference type="PANTHER" id="PTHR11439:SF483">
    <property type="entry name" value="PEPTIDE SYNTHASE GLIP-LIKE, PUTATIVE (AFU_ORTHOLOGUE AFUA_3G12920)-RELATED"/>
    <property type="match status" value="1"/>
</dbReference>
<evidence type="ECO:0000313" key="3">
    <source>
        <dbReference type="Proteomes" id="UP001189122"/>
    </source>
</evidence>
<protein>
    <recommendedName>
        <fullName evidence="1">Reverse transcriptase Ty1/copia-type domain-containing protein</fullName>
    </recommendedName>
</protein>
<dbReference type="Proteomes" id="UP001189122">
    <property type="component" value="Unassembled WGS sequence"/>
</dbReference>
<accession>A0ABN7EC40</accession>
<comment type="caution">
    <text evidence="2">The sequence shown here is derived from an EMBL/GenBank/DDBJ whole genome shotgun (WGS) entry which is preliminary data.</text>
</comment>